<accession>A0AAV5AMN0</accession>
<feature type="chain" id="PRO_5043416710" evidence="1">
    <location>
        <begin position="21"/>
        <end position="189"/>
    </location>
</feature>
<sequence>MPRLFKLAALVTALSTAVTAQTLNVVNNCGEQVFLFTQTSVGTIANNLFVNPGATQNMGISPNWDGAINVGNPHLVPTTLALVDVAHLQPHAQVVHYPLVEEDVPTTHSLDHTATSSSTTALTHMHSPPTMVQAEELQPTTWSPLAPRHPLLSPYAPERHLTCKQLLLFQVLTRLFSFIAQVKIIHVLL</sequence>
<keyword evidence="1" id="KW-0732">Signal</keyword>
<keyword evidence="3" id="KW-1185">Reference proteome</keyword>
<dbReference type="EMBL" id="BPWL01000009">
    <property type="protein sequence ID" value="GJJ14318.1"/>
    <property type="molecule type" value="Genomic_DNA"/>
</dbReference>
<proteinExistence type="predicted"/>
<dbReference type="Proteomes" id="UP001050691">
    <property type="component" value="Unassembled WGS sequence"/>
</dbReference>
<evidence type="ECO:0000313" key="3">
    <source>
        <dbReference type="Proteomes" id="UP001050691"/>
    </source>
</evidence>
<evidence type="ECO:0000256" key="1">
    <source>
        <dbReference type="SAM" id="SignalP"/>
    </source>
</evidence>
<protein>
    <submittedName>
        <fullName evidence="2">Uncharacterized protein</fullName>
    </submittedName>
</protein>
<feature type="signal peptide" evidence="1">
    <location>
        <begin position="1"/>
        <end position="20"/>
    </location>
</feature>
<name>A0AAV5AMN0_9AGAM</name>
<reference evidence="2" key="1">
    <citation type="submission" date="2021-10" db="EMBL/GenBank/DDBJ databases">
        <title>De novo Genome Assembly of Clathrus columnatus (Basidiomycota, Fungi) Using Illumina and Nanopore Sequence Data.</title>
        <authorList>
            <person name="Ogiso-Tanaka E."/>
            <person name="Itagaki H."/>
            <person name="Hosoya T."/>
            <person name="Hosaka K."/>
        </authorList>
    </citation>
    <scope>NUCLEOTIDE SEQUENCE</scope>
    <source>
        <strain evidence="2">MO-923</strain>
    </source>
</reference>
<organism evidence="2 3">
    <name type="scientific">Clathrus columnatus</name>
    <dbReference type="NCBI Taxonomy" id="1419009"/>
    <lineage>
        <taxon>Eukaryota</taxon>
        <taxon>Fungi</taxon>
        <taxon>Dikarya</taxon>
        <taxon>Basidiomycota</taxon>
        <taxon>Agaricomycotina</taxon>
        <taxon>Agaricomycetes</taxon>
        <taxon>Phallomycetidae</taxon>
        <taxon>Phallales</taxon>
        <taxon>Clathraceae</taxon>
        <taxon>Clathrus</taxon>
    </lineage>
</organism>
<dbReference type="AlphaFoldDB" id="A0AAV5AMN0"/>
<comment type="caution">
    <text evidence="2">The sequence shown here is derived from an EMBL/GenBank/DDBJ whole genome shotgun (WGS) entry which is preliminary data.</text>
</comment>
<gene>
    <name evidence="2" type="ORF">Clacol_008582</name>
</gene>
<evidence type="ECO:0000313" key="2">
    <source>
        <dbReference type="EMBL" id="GJJ14318.1"/>
    </source>
</evidence>